<evidence type="ECO:0000256" key="3">
    <source>
        <dbReference type="ARBA" id="ARBA00008281"/>
    </source>
</evidence>
<dbReference type="Pfam" id="PF03748">
    <property type="entry name" value="FliL"/>
    <property type="match status" value="1"/>
</dbReference>
<evidence type="ECO:0000256" key="5">
    <source>
        <dbReference type="ARBA" id="ARBA00022500"/>
    </source>
</evidence>
<dbReference type="PANTHER" id="PTHR35091:SF2">
    <property type="entry name" value="FLAGELLAR PROTEIN FLIL"/>
    <property type="match status" value="1"/>
</dbReference>
<dbReference type="EMBL" id="FOSW01000008">
    <property type="protein sequence ID" value="SFL22827.1"/>
    <property type="molecule type" value="Genomic_DNA"/>
</dbReference>
<evidence type="ECO:0000256" key="10">
    <source>
        <dbReference type="RuleBase" id="RU364125"/>
    </source>
</evidence>
<dbReference type="STRING" id="504800.SAMN04488085_10859"/>
<dbReference type="AlphaFoldDB" id="A0A1I4G0U0"/>
<keyword evidence="6 10" id="KW-0812">Transmembrane</keyword>
<name>A0A1I4G0U0_9ACTN</name>
<dbReference type="InterPro" id="IPR005503">
    <property type="entry name" value="FliL"/>
</dbReference>
<reference evidence="11 12" key="1">
    <citation type="submission" date="2016-10" db="EMBL/GenBank/DDBJ databases">
        <authorList>
            <person name="de Groot N.N."/>
        </authorList>
    </citation>
    <scope>NUCLEOTIDE SEQUENCE [LARGE SCALE GENOMIC DNA]</scope>
    <source>
        <strain evidence="11 12">DSM 45317</strain>
    </source>
</reference>
<dbReference type="GO" id="GO:0009425">
    <property type="term" value="C:bacterial-type flagellum basal body"/>
    <property type="evidence" value="ECO:0007669"/>
    <property type="project" value="InterPro"/>
</dbReference>
<comment type="function">
    <text evidence="1 10">Controls the rotational direction of flagella during chemotaxis.</text>
</comment>
<organism evidence="11 12">
    <name type="scientific">Geodermatophilus ruber</name>
    <dbReference type="NCBI Taxonomy" id="504800"/>
    <lineage>
        <taxon>Bacteria</taxon>
        <taxon>Bacillati</taxon>
        <taxon>Actinomycetota</taxon>
        <taxon>Actinomycetes</taxon>
        <taxon>Geodermatophilales</taxon>
        <taxon>Geodermatophilaceae</taxon>
        <taxon>Geodermatophilus</taxon>
    </lineage>
</organism>
<dbReference type="OrthoDB" id="3537056at2"/>
<keyword evidence="4 10" id="KW-1003">Cell membrane</keyword>
<feature type="transmembrane region" description="Helical" evidence="10">
    <location>
        <begin position="21"/>
        <end position="40"/>
    </location>
</feature>
<gene>
    <name evidence="11" type="ORF">SAMN04488085_10859</name>
</gene>
<evidence type="ECO:0000256" key="9">
    <source>
        <dbReference type="ARBA" id="ARBA00023136"/>
    </source>
</evidence>
<evidence type="ECO:0000256" key="4">
    <source>
        <dbReference type="ARBA" id="ARBA00022475"/>
    </source>
</evidence>
<sequence length="155" mass="15761">MSKKTDTPEDGDEAKGGSKKLLIIVAVALVAVAGAAYFFLFSGDSAEAAAEEPVAGEVVPLEPVAVNLAGGGYLKVGIALQLTEAAAGGGHGGGGVDGSKALDLVISTFSQAQPADVTGARDALKAALEQKIIEAYTDHGETMVMEIYFTEYVTQ</sequence>
<keyword evidence="8 10" id="KW-1133">Transmembrane helix</keyword>
<dbReference type="RefSeq" id="WP_091325571.1">
    <property type="nucleotide sequence ID" value="NZ_FOSW01000008.1"/>
</dbReference>
<evidence type="ECO:0000256" key="8">
    <source>
        <dbReference type="ARBA" id="ARBA00022989"/>
    </source>
</evidence>
<evidence type="ECO:0000313" key="11">
    <source>
        <dbReference type="EMBL" id="SFL22827.1"/>
    </source>
</evidence>
<evidence type="ECO:0000313" key="12">
    <source>
        <dbReference type="Proteomes" id="UP000199152"/>
    </source>
</evidence>
<dbReference type="GO" id="GO:0071978">
    <property type="term" value="P:bacterial-type flagellum-dependent swarming motility"/>
    <property type="evidence" value="ECO:0007669"/>
    <property type="project" value="TreeGrafter"/>
</dbReference>
<evidence type="ECO:0000256" key="7">
    <source>
        <dbReference type="ARBA" id="ARBA00022779"/>
    </source>
</evidence>
<evidence type="ECO:0000256" key="6">
    <source>
        <dbReference type="ARBA" id="ARBA00022692"/>
    </source>
</evidence>
<evidence type="ECO:0000256" key="2">
    <source>
        <dbReference type="ARBA" id="ARBA00004162"/>
    </source>
</evidence>
<dbReference type="Proteomes" id="UP000199152">
    <property type="component" value="Unassembled WGS sequence"/>
</dbReference>
<comment type="subcellular location">
    <subcellularLocation>
        <location evidence="2">Cell membrane</location>
        <topology evidence="2">Single-pass membrane protein</topology>
    </subcellularLocation>
</comment>
<keyword evidence="11" id="KW-0966">Cell projection</keyword>
<dbReference type="PANTHER" id="PTHR35091">
    <property type="entry name" value="FLAGELLAR PROTEIN FLIL"/>
    <property type="match status" value="1"/>
</dbReference>
<keyword evidence="11" id="KW-0282">Flagellum</keyword>
<keyword evidence="11" id="KW-0969">Cilium</keyword>
<dbReference type="InParanoid" id="A0A1I4G0U0"/>
<evidence type="ECO:0000256" key="1">
    <source>
        <dbReference type="ARBA" id="ARBA00002254"/>
    </source>
</evidence>
<comment type="similarity">
    <text evidence="3 10">Belongs to the FliL family.</text>
</comment>
<accession>A0A1I4G0U0</accession>
<keyword evidence="12" id="KW-1185">Reference proteome</keyword>
<dbReference type="GO" id="GO:0005886">
    <property type="term" value="C:plasma membrane"/>
    <property type="evidence" value="ECO:0007669"/>
    <property type="project" value="UniProtKB-SubCell"/>
</dbReference>
<dbReference type="GO" id="GO:0006935">
    <property type="term" value="P:chemotaxis"/>
    <property type="evidence" value="ECO:0007669"/>
    <property type="project" value="UniProtKB-KW"/>
</dbReference>
<keyword evidence="7 10" id="KW-0283">Flagellar rotation</keyword>
<proteinExistence type="inferred from homology"/>
<keyword evidence="5 10" id="KW-0145">Chemotaxis</keyword>
<protein>
    <recommendedName>
        <fullName evidence="10">Flagellar protein FliL</fullName>
    </recommendedName>
</protein>
<keyword evidence="9 10" id="KW-0472">Membrane</keyword>